<protein>
    <submittedName>
        <fullName evidence="2">Uncharacterized protein</fullName>
    </submittedName>
</protein>
<sequence>MPEYVEKASDLGAGYRVPMTRKRRAAAARRGNQGMSSGTVRRHGWRRTPGDEQLLEFAGAFGAITLRHAAEHFYGGVWETARKRVQYMREAGLLERSDNLRWAGTVLYPTAAGMAAAAAPGFPELRALVPSEERMLHRLLVAEAALRMRARGVRVVSERQMRAVERANDSGQAAEAFARFVGVAVAGSSAADEFGMAVSPTMDGAGRARWFGVPVGVAGELHWPDFTAIVGGRIVAVEMEITHKERWRMLQVLRGYKMSIEAGHIAQVLWEVTPDVQMQLEGRRSVGGWDDGLLADLGFLESGQAPDWSVKGRPMVVRPAQGRDDGVRYALSQKTLPPSLRCSYRVWRQWLQVWERDDSALEFEEWLMRPRTLQRLQSLGS</sequence>
<gene>
    <name evidence="2" type="ORF">INP59_26810</name>
</gene>
<dbReference type="RefSeq" id="WP_138846043.1">
    <property type="nucleotide sequence ID" value="NZ_CP040720.1"/>
</dbReference>
<proteinExistence type="predicted"/>
<evidence type="ECO:0000313" key="2">
    <source>
        <dbReference type="EMBL" id="QOW01987.1"/>
    </source>
</evidence>
<evidence type="ECO:0000313" key="3">
    <source>
        <dbReference type="Proteomes" id="UP000593818"/>
    </source>
</evidence>
<evidence type="ECO:0000256" key="1">
    <source>
        <dbReference type="SAM" id="MobiDB-lite"/>
    </source>
</evidence>
<dbReference type="AlphaFoldDB" id="A0A7M2XVX3"/>
<keyword evidence="3" id="KW-1185">Reference proteome</keyword>
<accession>A0A7M2XVX3</accession>
<name>A0A7M2XVX3_9NOCA</name>
<reference evidence="2 3" key="1">
    <citation type="submission" date="2020-10" db="EMBL/GenBank/DDBJ databases">
        <title>Whole genome sequence of oil-degrading bacteria Rhodococcus pyridinivorans strain 5Ap.</title>
        <authorList>
            <person name="Akhremchuk A.E."/>
            <person name="Valentovich L.N."/>
            <person name="Charniauskaya M.I."/>
            <person name="Bukliarevich H.A."/>
            <person name="Titok M.A."/>
        </authorList>
    </citation>
    <scope>NUCLEOTIDE SEQUENCE [LARGE SCALE GENOMIC DNA]</scope>
    <source>
        <strain evidence="2 3">5Ap</strain>
        <plasmid evidence="2 3">pSID</plasmid>
    </source>
</reference>
<organism evidence="2 3">
    <name type="scientific">Rhodococcus pyridinivorans</name>
    <dbReference type="NCBI Taxonomy" id="103816"/>
    <lineage>
        <taxon>Bacteria</taxon>
        <taxon>Bacillati</taxon>
        <taxon>Actinomycetota</taxon>
        <taxon>Actinomycetes</taxon>
        <taxon>Mycobacteriales</taxon>
        <taxon>Nocardiaceae</taxon>
        <taxon>Rhodococcus</taxon>
    </lineage>
</organism>
<geneLocation type="plasmid" evidence="2 3">
    <name>pSID</name>
</geneLocation>
<keyword evidence="2" id="KW-0614">Plasmid</keyword>
<feature type="region of interest" description="Disordered" evidence="1">
    <location>
        <begin position="26"/>
        <end position="45"/>
    </location>
</feature>
<dbReference type="EMBL" id="CP063453">
    <property type="protein sequence ID" value="QOW01987.1"/>
    <property type="molecule type" value="Genomic_DNA"/>
</dbReference>
<dbReference type="Proteomes" id="UP000593818">
    <property type="component" value="Plasmid pSID"/>
</dbReference>